<name>A0ABU3W1D4_9GAMM</name>
<evidence type="ECO:0000313" key="2">
    <source>
        <dbReference type="EMBL" id="MDV2080343.1"/>
    </source>
</evidence>
<dbReference type="RefSeq" id="WP_316974759.1">
    <property type="nucleotide sequence ID" value="NZ_JAWIIJ010000013.1"/>
</dbReference>
<evidence type="ECO:0000256" key="1">
    <source>
        <dbReference type="SAM" id="SignalP"/>
    </source>
</evidence>
<protein>
    <recommendedName>
        <fullName evidence="4">DUF4864 domain-containing protein</fullName>
    </recommendedName>
</protein>
<keyword evidence="1" id="KW-0732">Signal</keyword>
<gene>
    <name evidence="2" type="ORF">RYS15_16770</name>
</gene>
<evidence type="ECO:0000313" key="3">
    <source>
        <dbReference type="Proteomes" id="UP001269819"/>
    </source>
</evidence>
<proteinExistence type="predicted"/>
<sequence length="148" mass="16436">MRPLLTLLLTLTALASLLSVTSTVSADTLDTPAALQATTERFLASAVDGQLAEAYRALRPFLGVEQAPFDASAREADGYFRRVAERVGDPIGYSHVLTESIGEDFYRTVWLQKFDTAAIAWTFTFYQPREGWKLVGVSYSTDLESLYR</sequence>
<feature type="chain" id="PRO_5046511317" description="DUF4864 domain-containing protein" evidence="1">
    <location>
        <begin position="27"/>
        <end position="148"/>
    </location>
</feature>
<accession>A0ABU3W1D4</accession>
<reference evidence="2 3" key="1">
    <citation type="submission" date="2023-10" db="EMBL/GenBank/DDBJ databases">
        <title>Characteristics and mechanism of a salt-tolerant marine origin heterotrophic nitrifying- aerobic denitrifying bacteria Marinobacter xestospongiae HN1.</title>
        <authorList>
            <person name="Qi R."/>
        </authorList>
    </citation>
    <scope>NUCLEOTIDE SEQUENCE [LARGE SCALE GENOMIC DNA]</scope>
    <source>
        <strain evidence="2 3">HN1</strain>
    </source>
</reference>
<dbReference type="EMBL" id="JAWIIJ010000013">
    <property type="protein sequence ID" value="MDV2080343.1"/>
    <property type="molecule type" value="Genomic_DNA"/>
</dbReference>
<keyword evidence="3" id="KW-1185">Reference proteome</keyword>
<evidence type="ECO:0008006" key="4">
    <source>
        <dbReference type="Google" id="ProtNLM"/>
    </source>
</evidence>
<dbReference type="Proteomes" id="UP001269819">
    <property type="component" value="Unassembled WGS sequence"/>
</dbReference>
<comment type="caution">
    <text evidence="2">The sequence shown here is derived from an EMBL/GenBank/DDBJ whole genome shotgun (WGS) entry which is preliminary data.</text>
</comment>
<feature type="signal peptide" evidence="1">
    <location>
        <begin position="1"/>
        <end position="26"/>
    </location>
</feature>
<organism evidence="2 3">
    <name type="scientific">Marinobacter xestospongiae</name>
    <dbReference type="NCBI Taxonomy" id="994319"/>
    <lineage>
        <taxon>Bacteria</taxon>
        <taxon>Pseudomonadati</taxon>
        <taxon>Pseudomonadota</taxon>
        <taxon>Gammaproteobacteria</taxon>
        <taxon>Pseudomonadales</taxon>
        <taxon>Marinobacteraceae</taxon>
        <taxon>Marinobacter</taxon>
    </lineage>
</organism>